<comment type="caution">
    <text evidence="3">The sequence shown here is derived from an EMBL/GenBank/DDBJ whole genome shotgun (WGS) entry which is preliminary data.</text>
</comment>
<dbReference type="GO" id="GO:0016746">
    <property type="term" value="F:acyltransferase activity"/>
    <property type="evidence" value="ECO:0007669"/>
    <property type="project" value="UniProtKB-KW"/>
</dbReference>
<evidence type="ECO:0000313" key="3">
    <source>
        <dbReference type="EMBL" id="MBB4120077.1"/>
    </source>
</evidence>
<dbReference type="CDD" id="cd03360">
    <property type="entry name" value="LbH_AT_putative"/>
    <property type="match status" value="1"/>
</dbReference>
<reference evidence="3 4" key="1">
    <citation type="submission" date="2020-08" db="EMBL/GenBank/DDBJ databases">
        <title>Genomic Encyclopedia of Type Strains, Phase IV (KMG-IV): sequencing the most valuable type-strain genomes for metagenomic binning, comparative biology and taxonomic classification.</title>
        <authorList>
            <person name="Goeker M."/>
        </authorList>
    </citation>
    <scope>NUCLEOTIDE SEQUENCE [LARGE SCALE GENOMIC DNA]</scope>
    <source>
        <strain evidence="3 4">DSM 29568</strain>
    </source>
</reference>
<dbReference type="RefSeq" id="WP_183478411.1">
    <property type="nucleotide sequence ID" value="NZ_JACIFO010000017.1"/>
</dbReference>
<dbReference type="EMBL" id="JACIFO010000017">
    <property type="protein sequence ID" value="MBB4120077.1"/>
    <property type="molecule type" value="Genomic_DNA"/>
</dbReference>
<gene>
    <name evidence="3" type="ORF">GGR32_002389</name>
</gene>
<sequence>MEKIIVIGGKGSAIVVGEQICDANQKGANVEFLGFAFDDESFGSEIAGFPVVSKTKEVFNKFKDYSDVKFIYQLYRPDLMRERIDLLNSYRIPLDRYATFIHPSVVISKNSKIGRGTAIMANSVINSNAIIGNHCTIHSNSLIGHDTLMGNYNFIAAHNVIGSNNVIGNANFLGLNSSFNNYIEIGDFCFVGMASNVIKSVNSDTKVYGNPAKEFIKDIKPL</sequence>
<feature type="site" description="Increases basicity of active site His" evidence="2">
    <location>
        <position position="146"/>
    </location>
</feature>
<evidence type="ECO:0000256" key="1">
    <source>
        <dbReference type="ARBA" id="ARBA00007274"/>
    </source>
</evidence>
<dbReference type="SUPFAM" id="SSF51161">
    <property type="entry name" value="Trimeric LpxA-like enzymes"/>
    <property type="match status" value="1"/>
</dbReference>
<dbReference type="InterPro" id="IPR011004">
    <property type="entry name" value="Trimer_LpxA-like_sf"/>
</dbReference>
<accession>A0A840EZ42</accession>
<dbReference type="Pfam" id="PF00132">
    <property type="entry name" value="Hexapep"/>
    <property type="match status" value="1"/>
</dbReference>
<evidence type="ECO:0000256" key="2">
    <source>
        <dbReference type="PIRSR" id="PIRSR620019-1"/>
    </source>
</evidence>
<proteinExistence type="inferred from homology"/>
<keyword evidence="3" id="KW-0012">Acyltransferase</keyword>
<dbReference type="PANTHER" id="PTHR43300:SF7">
    <property type="entry name" value="UDP-N-ACETYLBACILLOSAMINE N-ACETYLTRANSFERASE"/>
    <property type="match status" value="1"/>
</dbReference>
<dbReference type="Gene3D" id="2.160.10.10">
    <property type="entry name" value="Hexapeptide repeat proteins"/>
    <property type="match status" value="1"/>
</dbReference>
<feature type="active site" description="Proton acceptor" evidence="2">
    <location>
        <position position="145"/>
    </location>
</feature>
<dbReference type="InterPro" id="IPR001451">
    <property type="entry name" value="Hexapep"/>
</dbReference>
<dbReference type="PANTHER" id="PTHR43300">
    <property type="entry name" value="ACETYLTRANSFERASE"/>
    <property type="match status" value="1"/>
</dbReference>
<comment type="similarity">
    <text evidence="1">Belongs to the transferase hexapeptide repeat family.</text>
</comment>
<dbReference type="InterPro" id="IPR050179">
    <property type="entry name" value="Trans_hexapeptide_repeat"/>
</dbReference>
<dbReference type="InterPro" id="IPR020019">
    <property type="entry name" value="AcTrfase_PglD-like"/>
</dbReference>
<keyword evidence="3" id="KW-0808">Transferase</keyword>
<dbReference type="AlphaFoldDB" id="A0A840EZ42"/>
<organism evidence="3 4">
    <name type="scientific">Mesonia hippocampi</name>
    <dbReference type="NCBI Taxonomy" id="1628250"/>
    <lineage>
        <taxon>Bacteria</taxon>
        <taxon>Pseudomonadati</taxon>
        <taxon>Bacteroidota</taxon>
        <taxon>Flavobacteriia</taxon>
        <taxon>Flavobacteriales</taxon>
        <taxon>Flavobacteriaceae</taxon>
        <taxon>Mesonia</taxon>
    </lineage>
</organism>
<evidence type="ECO:0000313" key="4">
    <source>
        <dbReference type="Proteomes" id="UP000553034"/>
    </source>
</evidence>
<protein>
    <submittedName>
        <fullName evidence="3">Sugar O-acyltransferase (Sialic acid O-acetyltransferase NeuD family)</fullName>
    </submittedName>
</protein>
<name>A0A840EZ42_9FLAO</name>
<keyword evidence="4" id="KW-1185">Reference proteome</keyword>
<dbReference type="Proteomes" id="UP000553034">
    <property type="component" value="Unassembled WGS sequence"/>
</dbReference>